<comment type="caution">
    <text evidence="3">The sequence shown here is derived from an EMBL/GenBank/DDBJ whole genome shotgun (WGS) entry which is preliminary data.</text>
</comment>
<keyword evidence="4" id="KW-1185">Reference proteome</keyword>
<dbReference type="EMBL" id="JBEPSJ010000002">
    <property type="protein sequence ID" value="MET4582343.1"/>
    <property type="molecule type" value="Genomic_DNA"/>
</dbReference>
<feature type="region of interest" description="Disordered" evidence="1">
    <location>
        <begin position="1"/>
        <end position="75"/>
    </location>
</feature>
<name>A0ABV2QP94_9MICO</name>
<protein>
    <submittedName>
        <fullName evidence="3">Uncharacterized protein</fullName>
    </submittedName>
</protein>
<dbReference type="RefSeq" id="WP_354024538.1">
    <property type="nucleotide sequence ID" value="NZ_JBEPSJ010000002.1"/>
</dbReference>
<organism evidence="3 4">
    <name type="scientific">Conyzicola nivalis</name>
    <dbReference type="NCBI Taxonomy" id="1477021"/>
    <lineage>
        <taxon>Bacteria</taxon>
        <taxon>Bacillati</taxon>
        <taxon>Actinomycetota</taxon>
        <taxon>Actinomycetes</taxon>
        <taxon>Micrococcales</taxon>
        <taxon>Microbacteriaceae</taxon>
        <taxon>Conyzicola</taxon>
    </lineage>
</organism>
<evidence type="ECO:0000313" key="3">
    <source>
        <dbReference type="EMBL" id="MET4582343.1"/>
    </source>
</evidence>
<feature type="compositionally biased region" description="Basic and acidic residues" evidence="1">
    <location>
        <begin position="25"/>
        <end position="45"/>
    </location>
</feature>
<dbReference type="Proteomes" id="UP001549257">
    <property type="component" value="Unassembled WGS sequence"/>
</dbReference>
<accession>A0ABV2QP94</accession>
<sequence>MTTDDDDHSARLDELRRIGYGRTGSVEEERRAAAARRELEKREGVGDLESAPVDEPVAGEAHPPQTDDIQPSPAVTRSRGWVVPSLAALVVGVFVGAGGLALVSPKAADGDGAAPTRAEGETPVQPVLVPGNLGAAQRLLGSAQADRDRAPADLVDGMQIEAASTRLLQSTESENIWAAKNSDASFCLIVEDLVQGGSGGSCTSSSDFLQYGLQLGLGDNLSVTWDGASVITTTATAR</sequence>
<evidence type="ECO:0000256" key="2">
    <source>
        <dbReference type="SAM" id="Phobius"/>
    </source>
</evidence>
<keyword evidence="2" id="KW-1133">Transmembrane helix</keyword>
<reference evidence="3 4" key="1">
    <citation type="submission" date="2024-06" db="EMBL/GenBank/DDBJ databases">
        <title>Sorghum-associated microbial communities from plants grown in Nebraska, USA.</title>
        <authorList>
            <person name="Schachtman D."/>
        </authorList>
    </citation>
    <scope>NUCLEOTIDE SEQUENCE [LARGE SCALE GENOMIC DNA]</scope>
    <source>
        <strain evidence="3 4">2857</strain>
    </source>
</reference>
<gene>
    <name evidence="3" type="ORF">ABIE21_001853</name>
</gene>
<feature type="compositionally biased region" description="Basic and acidic residues" evidence="1">
    <location>
        <begin position="8"/>
        <end position="17"/>
    </location>
</feature>
<evidence type="ECO:0000256" key="1">
    <source>
        <dbReference type="SAM" id="MobiDB-lite"/>
    </source>
</evidence>
<evidence type="ECO:0000313" key="4">
    <source>
        <dbReference type="Proteomes" id="UP001549257"/>
    </source>
</evidence>
<keyword evidence="2" id="KW-0812">Transmembrane</keyword>
<proteinExistence type="predicted"/>
<feature type="transmembrane region" description="Helical" evidence="2">
    <location>
        <begin position="81"/>
        <end position="103"/>
    </location>
</feature>
<keyword evidence="2" id="KW-0472">Membrane</keyword>